<gene>
    <name evidence="6" type="ORF">M5X19_18620</name>
</gene>
<comment type="similarity">
    <text evidence="4">Belongs to the cyclic nucleotide phosphodiesterase class-III family.</text>
</comment>
<keyword evidence="1" id="KW-0479">Metal-binding</keyword>
<proteinExistence type="inferred from homology"/>
<keyword evidence="7" id="KW-1185">Reference proteome</keyword>
<accession>A0ABT4GFD0</accession>
<evidence type="ECO:0000256" key="4">
    <source>
        <dbReference type="ARBA" id="ARBA00025742"/>
    </source>
</evidence>
<dbReference type="InterPro" id="IPR004843">
    <property type="entry name" value="Calcineurin-like_PHP"/>
</dbReference>
<name>A0ABT4GFD0_9BACL</name>
<dbReference type="EMBL" id="JAMDMX010000057">
    <property type="protein sequence ID" value="MCY9694901.1"/>
    <property type="molecule type" value="Genomic_DNA"/>
</dbReference>
<dbReference type="Proteomes" id="UP001527099">
    <property type="component" value="Unassembled WGS sequence"/>
</dbReference>
<organism evidence="6 7">
    <name type="scientific">Paenibacillus alginolyticus</name>
    <dbReference type="NCBI Taxonomy" id="59839"/>
    <lineage>
        <taxon>Bacteria</taxon>
        <taxon>Bacillati</taxon>
        <taxon>Bacillota</taxon>
        <taxon>Bacilli</taxon>
        <taxon>Bacillales</taxon>
        <taxon>Paenibacillaceae</taxon>
        <taxon>Paenibacillus</taxon>
    </lineage>
</organism>
<dbReference type="SUPFAM" id="SSF56300">
    <property type="entry name" value="Metallo-dependent phosphatases"/>
    <property type="match status" value="1"/>
</dbReference>
<evidence type="ECO:0000256" key="2">
    <source>
        <dbReference type="ARBA" id="ARBA00022801"/>
    </source>
</evidence>
<evidence type="ECO:0000259" key="5">
    <source>
        <dbReference type="Pfam" id="PF00149"/>
    </source>
</evidence>
<evidence type="ECO:0000256" key="3">
    <source>
        <dbReference type="ARBA" id="ARBA00023004"/>
    </source>
</evidence>
<dbReference type="Gene3D" id="3.60.21.10">
    <property type="match status" value="1"/>
</dbReference>
<reference evidence="6 7" key="1">
    <citation type="submission" date="2022-05" db="EMBL/GenBank/DDBJ databases">
        <title>Genome Sequencing of Bee-Associated Microbes.</title>
        <authorList>
            <person name="Dunlap C."/>
        </authorList>
    </citation>
    <scope>NUCLEOTIDE SEQUENCE [LARGE SCALE GENOMIC DNA]</scope>
    <source>
        <strain evidence="6 7">NRRL B-14421</strain>
    </source>
</reference>
<keyword evidence="3" id="KW-0408">Iron</keyword>
<evidence type="ECO:0000313" key="7">
    <source>
        <dbReference type="Proteomes" id="UP001527099"/>
    </source>
</evidence>
<evidence type="ECO:0000313" key="6">
    <source>
        <dbReference type="EMBL" id="MCY9694901.1"/>
    </source>
</evidence>
<keyword evidence="2" id="KW-0378">Hydrolase</keyword>
<dbReference type="InterPro" id="IPR029052">
    <property type="entry name" value="Metallo-depent_PP-like"/>
</dbReference>
<comment type="caution">
    <text evidence="6">The sequence shown here is derived from an EMBL/GenBank/DDBJ whole genome shotgun (WGS) entry which is preliminary data.</text>
</comment>
<dbReference type="Pfam" id="PF00149">
    <property type="entry name" value="Metallophos"/>
    <property type="match status" value="1"/>
</dbReference>
<evidence type="ECO:0000256" key="1">
    <source>
        <dbReference type="ARBA" id="ARBA00022723"/>
    </source>
</evidence>
<dbReference type="InterPro" id="IPR050884">
    <property type="entry name" value="CNP_phosphodiesterase-III"/>
</dbReference>
<feature type="domain" description="Calcineurin-like phosphoesterase" evidence="5">
    <location>
        <begin position="60"/>
        <end position="271"/>
    </location>
</feature>
<dbReference type="PANTHER" id="PTHR42988">
    <property type="entry name" value="PHOSPHOHYDROLASE"/>
    <property type="match status" value="1"/>
</dbReference>
<protein>
    <submittedName>
        <fullName evidence="6">Metallophosphoesterase</fullName>
    </submittedName>
</protein>
<dbReference type="RefSeq" id="WP_268616427.1">
    <property type="nucleotide sequence ID" value="NZ_JAMDMX010000057.1"/>
</dbReference>
<dbReference type="PANTHER" id="PTHR42988:SF2">
    <property type="entry name" value="CYCLIC NUCLEOTIDE PHOSPHODIESTERASE CBUA0032-RELATED"/>
    <property type="match status" value="1"/>
</dbReference>
<sequence>MDRRSFLKWLAAALSLPLLGGLGNAAQRYWESMNKPSILAQSAQSTFTSVVSDDEALMSMYIFSDLHISQDPQTPRKMKQALQDLTSYENPVDALIITGDLTDTGTMSDYRLLSSILSKYKLPPIGANMGNHEYYTIWTDAHGAWKKSTMPNGKTNELSRQQFLTFMNYRKTYNEMTIKGYTVLLLSQETYILEKPEVGEGAWYSDEQLDWLEERLSSVSKDGKPVFVMIHQPLPPEGENGGSHFLIRAKRFREILQPYQNVFVFCGHRHQDFRNGTEHYVKETFHLFHNSSVTRPLDRNYIEIWKDHAQGIYLQVYQNKVIVRGREFSKRSFIKEAYWTIPLQTKSKVLL</sequence>